<organism evidence="2 3">
    <name type="scientific">Exiguobacterium oxidotolerans</name>
    <dbReference type="NCBI Taxonomy" id="223958"/>
    <lineage>
        <taxon>Bacteria</taxon>
        <taxon>Bacillati</taxon>
        <taxon>Bacillota</taxon>
        <taxon>Bacilli</taxon>
        <taxon>Bacillales</taxon>
        <taxon>Bacillales Family XII. Incertae Sedis</taxon>
        <taxon>Exiguobacterium</taxon>
    </lineage>
</organism>
<keyword evidence="2" id="KW-0808">Transferase</keyword>
<protein>
    <submittedName>
        <fullName evidence="2">GNAT family N-acetyltransferase</fullName>
    </submittedName>
</protein>
<keyword evidence="3" id="KW-1185">Reference proteome</keyword>
<dbReference type="Pfam" id="PF00583">
    <property type="entry name" value="Acetyltransf_1"/>
    <property type="match status" value="1"/>
</dbReference>
<sequence>MKILRYEQLSHGQRRLVHQLLQKNRLSPLSLSFQPPEEYQWVLIKEDAVCATLGFNQFVSSLQIINAAYTDLIAFRTLAHFVHDYALSLHPHQIDVQIIPPHDFGLVSTWNTLGYTLSSEQFRFIGLINDHAASLQFKPLTLRNRSLFLTLRNESIQSSHFLFSYDVSHIEYLIEQGALPYLVYDQQTIVGTIIIQKQKQTIRLLEITCIPELKNQGYGRRILETFQAKLKRTTVRTFETYCFSTHQEALRLYDPDTFCDIQLFSHWHTYSRESLRNRSTIS</sequence>
<dbReference type="Proteomes" id="UP000439752">
    <property type="component" value="Unassembled WGS sequence"/>
</dbReference>
<dbReference type="PROSITE" id="PS51186">
    <property type="entry name" value="GNAT"/>
    <property type="match status" value="1"/>
</dbReference>
<dbReference type="InterPro" id="IPR000182">
    <property type="entry name" value="GNAT_dom"/>
</dbReference>
<dbReference type="Gene3D" id="3.40.630.30">
    <property type="match status" value="1"/>
</dbReference>
<gene>
    <name evidence="2" type="ORF">EXIGUO9Y_370028</name>
</gene>
<name>A0A653IFV7_9BACL</name>
<dbReference type="InterPro" id="IPR016181">
    <property type="entry name" value="Acyl_CoA_acyltransferase"/>
</dbReference>
<dbReference type="SUPFAM" id="SSF55729">
    <property type="entry name" value="Acyl-CoA N-acyltransferases (Nat)"/>
    <property type="match status" value="1"/>
</dbReference>
<evidence type="ECO:0000259" key="1">
    <source>
        <dbReference type="PROSITE" id="PS51186"/>
    </source>
</evidence>
<feature type="domain" description="N-acetyltransferase" evidence="1">
    <location>
        <begin position="135"/>
        <end position="276"/>
    </location>
</feature>
<proteinExistence type="predicted"/>
<dbReference type="GO" id="GO:0016747">
    <property type="term" value="F:acyltransferase activity, transferring groups other than amino-acyl groups"/>
    <property type="evidence" value="ECO:0007669"/>
    <property type="project" value="InterPro"/>
</dbReference>
<dbReference type="AlphaFoldDB" id="A0A653IFV7"/>
<accession>A0A653IFV7</accession>
<dbReference type="RefSeq" id="WP_159173895.1">
    <property type="nucleotide sequence ID" value="NZ_LR732312.1"/>
</dbReference>
<dbReference type="EMBL" id="CABWKQ010000031">
    <property type="protein sequence ID" value="VWX38156.1"/>
    <property type="molecule type" value="Genomic_DNA"/>
</dbReference>
<evidence type="ECO:0000313" key="2">
    <source>
        <dbReference type="EMBL" id="VWX38156.1"/>
    </source>
</evidence>
<evidence type="ECO:0000313" key="3">
    <source>
        <dbReference type="Proteomes" id="UP000439752"/>
    </source>
</evidence>
<dbReference type="CDD" id="cd04301">
    <property type="entry name" value="NAT_SF"/>
    <property type="match status" value="1"/>
</dbReference>
<reference evidence="2 3" key="1">
    <citation type="submission" date="2019-10" db="EMBL/GenBank/DDBJ databases">
        <authorList>
            <person name="Karimi E."/>
        </authorList>
    </citation>
    <scope>NUCLEOTIDE SEQUENCE [LARGE SCALE GENOMIC DNA]</scope>
    <source>
        <strain evidence="2">Exiguobacterium sp. 9Y</strain>
    </source>
</reference>